<feature type="non-terminal residue" evidence="2">
    <location>
        <position position="110"/>
    </location>
</feature>
<feature type="non-terminal residue" evidence="2">
    <location>
        <position position="1"/>
    </location>
</feature>
<dbReference type="AlphaFoldDB" id="A0A7T8JY39"/>
<gene>
    <name evidence="2" type="ORF">FKW44_020437</name>
</gene>
<dbReference type="Proteomes" id="UP000595437">
    <property type="component" value="Chromosome 14"/>
</dbReference>
<evidence type="ECO:0000313" key="2">
    <source>
        <dbReference type="EMBL" id="QQP39522.1"/>
    </source>
</evidence>
<name>A0A7T8JY39_CALRO</name>
<sequence length="110" mass="11794">SFKCAISASFTQTINPALPQKKIPRAPSWTAGRSAWSPMGASTSSTTRTVPPNGKTPVPKGRSRKTPSPPDGRYDSWKAESHTLWITTHEPLPSRTPDHAPRALPALAPG</sequence>
<feature type="region of interest" description="Disordered" evidence="1">
    <location>
        <begin position="88"/>
        <end position="110"/>
    </location>
</feature>
<reference evidence="3" key="1">
    <citation type="submission" date="2021-01" db="EMBL/GenBank/DDBJ databases">
        <title>Caligus Genome Assembly.</title>
        <authorList>
            <person name="Gallardo-Escarate C."/>
        </authorList>
    </citation>
    <scope>NUCLEOTIDE SEQUENCE [LARGE SCALE GENOMIC DNA]</scope>
</reference>
<keyword evidence="3" id="KW-1185">Reference proteome</keyword>
<evidence type="ECO:0000256" key="1">
    <source>
        <dbReference type="SAM" id="MobiDB-lite"/>
    </source>
</evidence>
<dbReference type="EMBL" id="CP045903">
    <property type="protein sequence ID" value="QQP39522.1"/>
    <property type="molecule type" value="Genomic_DNA"/>
</dbReference>
<protein>
    <submittedName>
        <fullName evidence="2">E3 ubiquitin-protein ligase</fullName>
    </submittedName>
</protein>
<proteinExistence type="predicted"/>
<evidence type="ECO:0000313" key="3">
    <source>
        <dbReference type="Proteomes" id="UP000595437"/>
    </source>
</evidence>
<feature type="region of interest" description="Disordered" evidence="1">
    <location>
        <begin position="15"/>
        <end position="76"/>
    </location>
</feature>
<feature type="compositionally biased region" description="Polar residues" evidence="1">
    <location>
        <begin position="40"/>
        <end position="50"/>
    </location>
</feature>
<organism evidence="2 3">
    <name type="scientific">Caligus rogercresseyi</name>
    <name type="common">Sea louse</name>
    <dbReference type="NCBI Taxonomy" id="217165"/>
    <lineage>
        <taxon>Eukaryota</taxon>
        <taxon>Metazoa</taxon>
        <taxon>Ecdysozoa</taxon>
        <taxon>Arthropoda</taxon>
        <taxon>Crustacea</taxon>
        <taxon>Multicrustacea</taxon>
        <taxon>Hexanauplia</taxon>
        <taxon>Copepoda</taxon>
        <taxon>Siphonostomatoida</taxon>
        <taxon>Caligidae</taxon>
        <taxon>Caligus</taxon>
    </lineage>
</organism>
<accession>A0A7T8JY39</accession>